<evidence type="ECO:0000313" key="2">
    <source>
        <dbReference type="EMBL" id="MBA0086945.1"/>
    </source>
</evidence>
<organism evidence="2 3">
    <name type="scientific">Candidatus Acidiferrum panamense</name>
    <dbReference type="NCBI Taxonomy" id="2741543"/>
    <lineage>
        <taxon>Bacteria</taxon>
        <taxon>Pseudomonadati</taxon>
        <taxon>Acidobacteriota</taxon>
        <taxon>Terriglobia</taxon>
        <taxon>Candidatus Acidiferrales</taxon>
        <taxon>Candidatus Acidiferrum</taxon>
    </lineage>
</organism>
<name>A0A7V8NT19_9BACT</name>
<sequence length="184" mass="19680">MKRTVGRPLVEVWRCARGSAHGRPLDTGIDAVMHASGVYPPLGQPMATLFLLAMAYRTVDGIAGSYIASPFAPRRPTPHALTLGVLGIVVSTIGAVLTWNKGPAFGPRWYPVAIIVMAIRSVQTPAHAIASTARATRSSVGILNPFCRSNPAREAYIANPISNAAMKITDRRWPANLAEENAAR</sequence>
<keyword evidence="1" id="KW-1133">Transmembrane helix</keyword>
<protein>
    <submittedName>
        <fullName evidence="2">Uncharacterized protein</fullName>
    </submittedName>
</protein>
<dbReference type="Proteomes" id="UP000567293">
    <property type="component" value="Unassembled WGS sequence"/>
</dbReference>
<dbReference type="AlphaFoldDB" id="A0A7V8NT19"/>
<keyword evidence="3" id="KW-1185">Reference proteome</keyword>
<evidence type="ECO:0000313" key="3">
    <source>
        <dbReference type="Proteomes" id="UP000567293"/>
    </source>
</evidence>
<gene>
    <name evidence="2" type="ORF">HRJ53_18340</name>
</gene>
<keyword evidence="1" id="KW-0812">Transmembrane</keyword>
<proteinExistence type="predicted"/>
<evidence type="ECO:0000256" key="1">
    <source>
        <dbReference type="SAM" id="Phobius"/>
    </source>
</evidence>
<keyword evidence="1" id="KW-0472">Membrane</keyword>
<feature type="transmembrane region" description="Helical" evidence="1">
    <location>
        <begin position="80"/>
        <end position="97"/>
    </location>
</feature>
<feature type="transmembrane region" description="Helical" evidence="1">
    <location>
        <begin position="109"/>
        <end position="130"/>
    </location>
</feature>
<reference evidence="2" key="1">
    <citation type="submission" date="2020-06" db="EMBL/GenBank/DDBJ databases">
        <title>Legume-microbial interactions unlock mineral nutrients during tropical forest succession.</title>
        <authorList>
            <person name="Epihov D.Z."/>
        </authorList>
    </citation>
    <scope>NUCLEOTIDE SEQUENCE [LARGE SCALE GENOMIC DNA]</scope>
    <source>
        <strain evidence="2">Pan2503</strain>
    </source>
</reference>
<dbReference type="EMBL" id="JACDQQ010001757">
    <property type="protein sequence ID" value="MBA0086945.1"/>
    <property type="molecule type" value="Genomic_DNA"/>
</dbReference>
<comment type="caution">
    <text evidence="2">The sequence shown here is derived from an EMBL/GenBank/DDBJ whole genome shotgun (WGS) entry which is preliminary data.</text>
</comment>
<accession>A0A7V8NT19</accession>